<sequence length="213" mass="24876">MRKYIGQNGKVFDTPEEAYWETRYSQGLNSGAGSGGEERDWKWKAITKLVPEMTYALFQSVVDVACGDLRFWEGRIGPEEYVGIDISKTIVEENRRKQPNWDFIWSPAERRIEGLKAPVVLCMDLLFHIMDDDRFEAILENLCYYSSRYILIHTWIVNPLGNREPYTDGEYMTFRRFEDYFPLFEKNGFSNQTISNNPNGVGALYFFDLSPIL</sequence>
<gene>
    <name evidence="1" type="ORF">LCGC14_2136500</name>
</gene>
<dbReference type="EMBL" id="LAZR01026913">
    <property type="protein sequence ID" value="KKL67286.1"/>
    <property type="molecule type" value="Genomic_DNA"/>
</dbReference>
<evidence type="ECO:0000313" key="1">
    <source>
        <dbReference type="EMBL" id="KKL67286.1"/>
    </source>
</evidence>
<dbReference type="SUPFAM" id="SSF53335">
    <property type="entry name" value="S-adenosyl-L-methionine-dependent methyltransferases"/>
    <property type="match status" value="1"/>
</dbReference>
<name>A0A0F9EM31_9ZZZZ</name>
<evidence type="ECO:0008006" key="2">
    <source>
        <dbReference type="Google" id="ProtNLM"/>
    </source>
</evidence>
<comment type="caution">
    <text evidence="1">The sequence shown here is derived from an EMBL/GenBank/DDBJ whole genome shotgun (WGS) entry which is preliminary data.</text>
</comment>
<proteinExistence type="predicted"/>
<accession>A0A0F9EM31</accession>
<protein>
    <recommendedName>
        <fullName evidence="2">Methyltransferase domain-containing protein</fullName>
    </recommendedName>
</protein>
<organism evidence="1">
    <name type="scientific">marine sediment metagenome</name>
    <dbReference type="NCBI Taxonomy" id="412755"/>
    <lineage>
        <taxon>unclassified sequences</taxon>
        <taxon>metagenomes</taxon>
        <taxon>ecological metagenomes</taxon>
    </lineage>
</organism>
<dbReference type="InterPro" id="IPR029063">
    <property type="entry name" value="SAM-dependent_MTases_sf"/>
</dbReference>
<dbReference type="AlphaFoldDB" id="A0A0F9EM31"/>
<dbReference type="Gene3D" id="3.40.50.150">
    <property type="entry name" value="Vaccinia Virus protein VP39"/>
    <property type="match status" value="1"/>
</dbReference>
<reference evidence="1" key="1">
    <citation type="journal article" date="2015" name="Nature">
        <title>Complex archaea that bridge the gap between prokaryotes and eukaryotes.</title>
        <authorList>
            <person name="Spang A."/>
            <person name="Saw J.H."/>
            <person name="Jorgensen S.L."/>
            <person name="Zaremba-Niedzwiedzka K."/>
            <person name="Martijn J."/>
            <person name="Lind A.E."/>
            <person name="van Eijk R."/>
            <person name="Schleper C."/>
            <person name="Guy L."/>
            <person name="Ettema T.J."/>
        </authorList>
    </citation>
    <scope>NUCLEOTIDE SEQUENCE</scope>
</reference>